<dbReference type="InterPro" id="IPR052698">
    <property type="entry name" value="MoCofactor_Util/Proc"/>
</dbReference>
<reference evidence="3 4" key="1">
    <citation type="journal article" date="2003" name="Nature">
        <title>Genome sequence of Bacillus cereus and comparative analysis with Bacillus anthracis.</title>
        <authorList>
            <person name="Ivanova N."/>
            <person name="Sorokin A."/>
            <person name="Anderson I."/>
            <person name="Galleron N."/>
            <person name="Candelon B."/>
            <person name="Kapatral V."/>
            <person name="Bhattacharyya A."/>
            <person name="Reznik G."/>
            <person name="Mikhailova N."/>
            <person name="Lapidus A."/>
            <person name="Chu L."/>
            <person name="Mazur M."/>
            <person name="Goltsman E."/>
            <person name="Larsen N."/>
            <person name="D'Souza M."/>
            <person name="Walunas T."/>
            <person name="Grechkin Y."/>
            <person name="Pusch G."/>
            <person name="Haselkorn R."/>
            <person name="Fonstein M."/>
            <person name="Ehrlich S.D."/>
            <person name="Overbeek R."/>
            <person name="Kyrpides N."/>
        </authorList>
    </citation>
    <scope>NUCLEOTIDE SEQUENCE [LARGE SCALE GENOMIC DNA]</scope>
    <source>
        <strain evidence="4">ATCC 14579 / DSM 31 / CCUG 7414 / JCM 2152 / NBRC 15305 / NCIMB 9373 / NCTC 2599 / NRRL B-3711</strain>
    </source>
</reference>
<dbReference type="EMBL" id="AE016877">
    <property type="protein sequence ID" value="AAP10107.1"/>
    <property type="molecule type" value="Genomic_DNA"/>
</dbReference>
<dbReference type="KEGG" id="bce:BC3165"/>
<evidence type="ECO:0000259" key="2">
    <source>
        <dbReference type="Pfam" id="PF13478"/>
    </source>
</evidence>
<dbReference type="GO" id="GO:0004854">
    <property type="term" value="F:xanthine dehydrogenase activity"/>
    <property type="evidence" value="ECO:0007669"/>
    <property type="project" value="UniProtKB-EC"/>
</dbReference>
<feature type="domain" description="XdhC Rossmann" evidence="2">
    <location>
        <begin position="176"/>
        <end position="311"/>
    </location>
</feature>
<name>Q81BJ2_BACCR</name>
<dbReference type="HOGENOM" id="CLU_041115_1_1_9"/>
<dbReference type="EC" id="1.17.1.4" evidence="3"/>
<dbReference type="PANTHER" id="PTHR30388">
    <property type="entry name" value="ALDEHYDE OXIDOREDUCTASE MOLYBDENUM COFACTOR ASSEMBLY PROTEIN"/>
    <property type="match status" value="1"/>
</dbReference>
<dbReference type="PANTHER" id="PTHR30388:SF6">
    <property type="entry name" value="XANTHINE DEHYDROGENASE SUBUNIT A-RELATED"/>
    <property type="match status" value="1"/>
</dbReference>
<gene>
    <name evidence="3" type="ordered locus">BC_3165</name>
</gene>
<dbReference type="InterPro" id="IPR003777">
    <property type="entry name" value="XdhC_CoxI"/>
</dbReference>
<keyword evidence="4" id="KW-1185">Reference proteome</keyword>
<keyword evidence="3" id="KW-0560">Oxidoreductase</keyword>
<protein>
    <submittedName>
        <fullName evidence="3">Xanthine dehydrogenase subunit</fullName>
        <ecNumber evidence="3">1.17.1.4</ecNumber>
    </submittedName>
</protein>
<evidence type="ECO:0000259" key="1">
    <source>
        <dbReference type="Pfam" id="PF02625"/>
    </source>
</evidence>
<proteinExistence type="predicted"/>
<organism evidence="3 4">
    <name type="scientific">Bacillus cereus (strain ATCC 14579 / DSM 31 / CCUG 7414 / JCM 2152 / NBRC 15305 / NCIMB 9373 / NCTC 2599 / NRRL B-3711)</name>
    <dbReference type="NCBI Taxonomy" id="226900"/>
    <lineage>
        <taxon>Bacteria</taxon>
        <taxon>Bacillati</taxon>
        <taxon>Bacillota</taxon>
        <taxon>Bacilli</taxon>
        <taxon>Bacillales</taxon>
        <taxon>Bacillaceae</taxon>
        <taxon>Bacillus</taxon>
        <taxon>Bacillus cereus group</taxon>
    </lineage>
</organism>
<dbReference type="AlphaFoldDB" id="Q81BJ2"/>
<dbReference type="PATRIC" id="fig|226900.8.peg.3246"/>
<evidence type="ECO:0000313" key="3">
    <source>
        <dbReference type="EMBL" id="AAP10107.1"/>
    </source>
</evidence>
<dbReference type="Pfam" id="PF02625">
    <property type="entry name" value="XdhC_CoxI"/>
    <property type="match status" value="1"/>
</dbReference>
<dbReference type="Pfam" id="PF13478">
    <property type="entry name" value="XdhC_C"/>
    <property type="match status" value="1"/>
</dbReference>
<feature type="domain" description="XdhC- CoxI" evidence="1">
    <location>
        <begin position="15"/>
        <end position="71"/>
    </location>
</feature>
<dbReference type="Gene3D" id="3.40.50.720">
    <property type="entry name" value="NAD(P)-binding Rossmann-like Domain"/>
    <property type="match status" value="1"/>
</dbReference>
<sequence length="332" mass="38291">MMVDIHEILETVIASPQGYTIATILRVAGSSYRKEGSMMVFGEDGTKVGMLSAGCIEEELYLYTKDLINEKWSIHEFDMREENDLSWGVGCNGIIYILLEKVNYIYQEYLRKVREYTEKGLRVWMIKDLLKSKTLFFSEEGDEFGDWEGEIPALPELKNGWYEHLYVYCFEPRPKLFVIGAGEDAKPLVSLAKKTGFFVTICDWREGLCTPLRFPEADRHVVGFPKKILSRISIKKQDFIMIMTHHFKRDQELLSLLQNHPCRYLGILGSRYRTVRLLGGLDKPKWIFSPAGLSIGSEGPMEIAISILAEMIQIMRMKNDENSRNISSSWKE</sequence>
<dbReference type="Proteomes" id="UP000001417">
    <property type="component" value="Chromosome"/>
</dbReference>
<dbReference type="InterPro" id="IPR027051">
    <property type="entry name" value="XdhC_Rossmann_dom"/>
</dbReference>
<accession>Q81BJ2</accession>
<evidence type="ECO:0000313" key="4">
    <source>
        <dbReference type="Proteomes" id="UP000001417"/>
    </source>
</evidence>